<dbReference type="Proteomes" id="UP000614601">
    <property type="component" value="Unassembled WGS sequence"/>
</dbReference>
<protein>
    <submittedName>
        <fullName evidence="1">Uncharacterized protein</fullName>
    </submittedName>
</protein>
<evidence type="ECO:0000313" key="1">
    <source>
        <dbReference type="EMBL" id="CAD5213565.1"/>
    </source>
</evidence>
<dbReference type="OrthoDB" id="10550055at2759"/>
<dbReference type="EMBL" id="CAJFCW020000003">
    <property type="protein sequence ID" value="CAG9101121.1"/>
    <property type="molecule type" value="Genomic_DNA"/>
</dbReference>
<dbReference type="AlphaFoldDB" id="A0A811KCQ4"/>
<accession>A0A811KCQ4</accession>
<gene>
    <name evidence="1" type="ORF">BOKJ2_LOCUS5156</name>
</gene>
<name>A0A811KCQ4_9BILA</name>
<reference evidence="1" key="1">
    <citation type="submission" date="2020-09" db="EMBL/GenBank/DDBJ databases">
        <authorList>
            <person name="Kikuchi T."/>
        </authorList>
    </citation>
    <scope>NUCLEOTIDE SEQUENCE</scope>
    <source>
        <strain evidence="1">SH1</strain>
    </source>
</reference>
<comment type="caution">
    <text evidence="1">The sequence shown here is derived from an EMBL/GenBank/DDBJ whole genome shotgun (WGS) entry which is preliminary data.</text>
</comment>
<dbReference type="EMBL" id="CAJFDH010000003">
    <property type="protein sequence ID" value="CAD5213565.1"/>
    <property type="molecule type" value="Genomic_DNA"/>
</dbReference>
<dbReference type="Proteomes" id="UP000783686">
    <property type="component" value="Unassembled WGS sequence"/>
</dbReference>
<organism evidence="1 2">
    <name type="scientific">Bursaphelenchus okinawaensis</name>
    <dbReference type="NCBI Taxonomy" id="465554"/>
    <lineage>
        <taxon>Eukaryota</taxon>
        <taxon>Metazoa</taxon>
        <taxon>Ecdysozoa</taxon>
        <taxon>Nematoda</taxon>
        <taxon>Chromadorea</taxon>
        <taxon>Rhabditida</taxon>
        <taxon>Tylenchina</taxon>
        <taxon>Tylenchomorpha</taxon>
        <taxon>Aphelenchoidea</taxon>
        <taxon>Aphelenchoididae</taxon>
        <taxon>Bursaphelenchus</taxon>
    </lineage>
</organism>
<proteinExistence type="predicted"/>
<sequence>MKHQLSDNNILYLLTEFRKLDGRSAFHRTSVPLVSKRYLIKVFHKQSYMYRIQQINHICIRSSPKNEIQFGAEGEDLQQPIRHQKPLISLLKLITVTKEIEPEDGRNSYVVPVDGYPLKHARAIMKLLFENRIPAYYMSYFGDCLVTEEFNNLIASDTNYEPHIIYGTVKQLSSIGMVKDDPRIFKTVYICEHNTNEYSTPILNIKTKRLNMLLENLALSQQLPLMLHLTSLRCLVRPIFVQEMETDFYSNFFKALNSSAPSLKRIELSSQFRIRAESFEASKQAVVTLIEALEEVFSAVKKTLNVNIQHSIEGTLEMERSAQLSMEVSHLKPEEYRHDNGILHNRSQFAAFYNKIIAQEVYQNRSECCMVNHKIFLDFNFYRFRRDDDLSGFDRDSVYGDGFKLRWF</sequence>
<keyword evidence="2" id="KW-1185">Reference proteome</keyword>
<evidence type="ECO:0000313" key="2">
    <source>
        <dbReference type="Proteomes" id="UP000614601"/>
    </source>
</evidence>